<keyword evidence="5" id="KW-1185">Reference proteome</keyword>
<dbReference type="Proteomes" id="UP000054324">
    <property type="component" value="Unassembled WGS sequence"/>
</dbReference>
<dbReference type="PANTHER" id="PTHR47966">
    <property type="entry name" value="BETA-SITE APP-CLEAVING ENZYME, ISOFORM A-RELATED"/>
    <property type="match status" value="1"/>
</dbReference>
<evidence type="ECO:0000313" key="5">
    <source>
        <dbReference type="Proteomes" id="UP000054324"/>
    </source>
</evidence>
<dbReference type="GO" id="GO:0006508">
    <property type="term" value="P:proteolysis"/>
    <property type="evidence" value="ECO:0007669"/>
    <property type="project" value="InterPro"/>
</dbReference>
<keyword evidence="2" id="KW-1133">Transmembrane helix</keyword>
<feature type="transmembrane region" description="Helical" evidence="2">
    <location>
        <begin position="28"/>
        <end position="46"/>
    </location>
</feature>
<dbReference type="InterPro" id="IPR021109">
    <property type="entry name" value="Peptidase_aspartic_dom_sf"/>
</dbReference>
<gene>
    <name evidence="4" type="ORF">T265_01713</name>
</gene>
<dbReference type="GeneID" id="20315901"/>
<dbReference type="Gene3D" id="2.40.70.10">
    <property type="entry name" value="Acid Proteases"/>
    <property type="match status" value="1"/>
</dbReference>
<evidence type="ECO:0000256" key="2">
    <source>
        <dbReference type="SAM" id="Phobius"/>
    </source>
</evidence>
<keyword evidence="2" id="KW-0472">Membrane</keyword>
<dbReference type="InterPro" id="IPR033121">
    <property type="entry name" value="PEPTIDASE_A1"/>
</dbReference>
<dbReference type="CDD" id="cd05471">
    <property type="entry name" value="pepsin_like"/>
    <property type="match status" value="1"/>
</dbReference>
<dbReference type="Pfam" id="PF00026">
    <property type="entry name" value="Asp"/>
    <property type="match status" value="1"/>
</dbReference>
<evidence type="ECO:0000259" key="3">
    <source>
        <dbReference type="PROSITE" id="PS51767"/>
    </source>
</evidence>
<accession>A0A074ZXX7</accession>
<feature type="domain" description="Peptidase A1" evidence="3">
    <location>
        <begin position="44"/>
        <end position="308"/>
    </location>
</feature>
<dbReference type="InterPro" id="IPR034164">
    <property type="entry name" value="Pepsin-like_dom"/>
</dbReference>
<dbReference type="SUPFAM" id="SSF50630">
    <property type="entry name" value="Acid proteases"/>
    <property type="match status" value="1"/>
</dbReference>
<dbReference type="RefSeq" id="XP_009164043.1">
    <property type="nucleotide sequence ID" value="XM_009165779.1"/>
</dbReference>
<dbReference type="InterPro" id="IPR001461">
    <property type="entry name" value="Aspartic_peptidase_A1"/>
</dbReference>
<dbReference type="AlphaFoldDB" id="A0A074ZXX7"/>
<organism evidence="4 5">
    <name type="scientific">Opisthorchis viverrini</name>
    <name type="common">Southeast Asian liver fluke</name>
    <dbReference type="NCBI Taxonomy" id="6198"/>
    <lineage>
        <taxon>Eukaryota</taxon>
        <taxon>Metazoa</taxon>
        <taxon>Spiralia</taxon>
        <taxon>Lophotrochozoa</taxon>
        <taxon>Platyhelminthes</taxon>
        <taxon>Trematoda</taxon>
        <taxon>Digenea</taxon>
        <taxon>Opisthorchiida</taxon>
        <taxon>Opisthorchiata</taxon>
        <taxon>Opisthorchiidae</taxon>
        <taxon>Opisthorchis</taxon>
    </lineage>
</organism>
<reference evidence="4 5" key="1">
    <citation type="submission" date="2013-11" db="EMBL/GenBank/DDBJ databases">
        <title>Opisthorchis viverrini - life in the bile duct.</title>
        <authorList>
            <person name="Young N.D."/>
            <person name="Nagarajan N."/>
            <person name="Lin S.J."/>
            <person name="Korhonen P.K."/>
            <person name="Jex A.R."/>
            <person name="Hall R.S."/>
            <person name="Safavi-Hemami H."/>
            <person name="Kaewkong W."/>
            <person name="Bertrand D."/>
            <person name="Gao S."/>
            <person name="Seet Q."/>
            <person name="Wongkham S."/>
            <person name="Teh B.T."/>
            <person name="Wongkham C."/>
            <person name="Intapan P.M."/>
            <person name="Maleewong W."/>
            <person name="Yang X."/>
            <person name="Hu M."/>
            <person name="Wang Z."/>
            <person name="Hofmann A."/>
            <person name="Sternberg P.W."/>
            <person name="Tan P."/>
            <person name="Wang J."/>
            <person name="Gasser R.B."/>
        </authorList>
    </citation>
    <scope>NUCLEOTIDE SEQUENCE [LARGE SCALE GENOMIC DNA]</scope>
</reference>
<comment type="similarity">
    <text evidence="1">Belongs to the peptidase A1 family.</text>
</comment>
<proteinExistence type="inferred from homology"/>
<dbReference type="EMBL" id="KL596636">
    <property type="protein sequence ID" value="KER32298.1"/>
    <property type="molecule type" value="Genomic_DNA"/>
</dbReference>
<dbReference type="PROSITE" id="PS51767">
    <property type="entry name" value="PEPTIDASE_A1"/>
    <property type="match status" value="1"/>
</dbReference>
<evidence type="ECO:0000313" key="4">
    <source>
        <dbReference type="EMBL" id="KER32298.1"/>
    </source>
</evidence>
<dbReference type="PANTHER" id="PTHR47966:SF51">
    <property type="entry name" value="BETA-SITE APP-CLEAVING ENZYME, ISOFORM A-RELATED"/>
    <property type="match status" value="1"/>
</dbReference>
<protein>
    <recommendedName>
        <fullName evidence="3">Peptidase A1 domain-containing protein</fullName>
    </recommendedName>
</protein>
<sequence>MQWVIKTLVALVFWKPQGMRKTRQRSKFSVNVHNLAFLFFLGHPIIPVNIGGQPFMVLLDTGGWTRWIPSSKSTSVEFANKKKYTGQAETSVSMNEEYETSYSGEKYKGNVMIDQLWIAGRMIPHFTFAEVVESSGAVDDRKGYDGIFGMRRPPESFESCKFLKTTFLDFIMDAKLVNDAIFTFRFCGQPGVRGDSWFVRGNLNFGETRWDYYHPPIVNLPLHQGTQWVIDITRQVEGLLTWSSHVSVGTIFEISQNIITKGTTHKFAEISSTAHNQIDLQMSVFRGNSPFWVQVELKIERNSGTAST</sequence>
<dbReference type="OrthoDB" id="6304831at2759"/>
<dbReference type="GO" id="GO:0004190">
    <property type="term" value="F:aspartic-type endopeptidase activity"/>
    <property type="evidence" value="ECO:0007669"/>
    <property type="project" value="InterPro"/>
</dbReference>
<name>A0A074ZXX7_OPIVI</name>
<keyword evidence="2" id="KW-0812">Transmembrane</keyword>
<evidence type="ECO:0000256" key="1">
    <source>
        <dbReference type="ARBA" id="ARBA00007447"/>
    </source>
</evidence>
<dbReference type="CTD" id="20315901"/>
<dbReference type="KEGG" id="ovi:T265_01713"/>